<dbReference type="PANTHER" id="PTHR34473:SF2">
    <property type="entry name" value="UPF0699 TRANSMEMBRANE PROTEIN YDBT"/>
    <property type="match status" value="1"/>
</dbReference>
<feature type="transmembrane region" description="Helical" evidence="2">
    <location>
        <begin position="93"/>
        <end position="114"/>
    </location>
</feature>
<evidence type="ECO:0000313" key="5">
    <source>
        <dbReference type="Proteomes" id="UP000058305"/>
    </source>
</evidence>
<keyword evidence="5" id="KW-1185">Reference proteome</keyword>
<feature type="transmembrane region" description="Helical" evidence="2">
    <location>
        <begin position="308"/>
        <end position="326"/>
    </location>
</feature>
<keyword evidence="2" id="KW-0812">Transmembrane</keyword>
<dbReference type="Pfam" id="PF03703">
    <property type="entry name" value="bPH_2"/>
    <property type="match status" value="3"/>
</dbReference>
<dbReference type="EMBL" id="CP014145">
    <property type="protein sequence ID" value="AMB57576.1"/>
    <property type="molecule type" value="Genomic_DNA"/>
</dbReference>
<name>A0A0Y0N9A2_9MICO</name>
<sequence>MTQGPPQDPLQNIPAQEPIQSPARGAGPSVETSLADGEWHRLHPATPLFKGGVALIAITGIVIANLRERLVELFFHVPSYGGDPLDEIYNRGMVGWALLAVLGVLLLVMAGFYLSWRMHSFRVTPEAVEVRSGILFRTNRKARLDRIQGVNINRPLLPRIFGAAKLEVGVAGQDGNVQLAYLGSGHTDALRRDILRLASGARQGAGAGAVAGAVEPVSVPDAAALPPGADAEAGTTGGHRFAASVGAIVTQRATEFLAPELDPDAAPPESVVHIPPLRLIASIVVSGFSVVLVALMVVVPIGIVNQQYWLIFTIIPALIGAASFYINRFTKGLRYTIAGTPDGVRVGYGLLSTSNETIPPGRVHAIAVTQPLLWRPFGWWTIRINTAGHSTQNGQNASNTTVLPVGRLDDVERVLALLLPGSGLMPELAAATAPEPAFSPEGMSGPVPVAPAAASPSLIERGLTSKGGADGYSNAPRRAAWLRPFSWRRTGFALTPNTVLLRRGVIARELTLVPFARVQSVGLSQGPIQRRLDLSGVQLHTVAGPVSARLSVIDTRVCAELFEQLAGGAVASAASDTSHHWGTPQEAF</sequence>
<evidence type="ECO:0000259" key="3">
    <source>
        <dbReference type="Pfam" id="PF03703"/>
    </source>
</evidence>
<proteinExistence type="predicted"/>
<feature type="domain" description="YdbS-like PH" evidence="3">
    <location>
        <begin position="487"/>
        <end position="564"/>
    </location>
</feature>
<evidence type="ECO:0000256" key="1">
    <source>
        <dbReference type="SAM" id="MobiDB-lite"/>
    </source>
</evidence>
<dbReference type="PANTHER" id="PTHR34473">
    <property type="entry name" value="UPF0699 TRANSMEMBRANE PROTEIN YDBS"/>
    <property type="match status" value="1"/>
</dbReference>
<reference evidence="4 5" key="1">
    <citation type="journal article" date="2016" name="J. Biotechnol.">
        <title>First complete genome sequence of a species in the genus Microterricola, an extremophilic cold active enzyme producing bacterial strain ERGS5:02 isolated from Sikkim Himalaya.</title>
        <authorList>
            <person name="Himanshu"/>
            <person name="Swarnkar M.K."/>
            <person name="Singh D."/>
            <person name="Kumar R."/>
        </authorList>
    </citation>
    <scope>NUCLEOTIDE SEQUENCE [LARGE SCALE GENOMIC DNA]</scope>
    <source>
        <strain evidence="4 5">ERGS5:02</strain>
    </source>
</reference>
<organism evidence="4 5">
    <name type="scientific">Microterricola viridarii</name>
    <dbReference type="NCBI Taxonomy" id="412690"/>
    <lineage>
        <taxon>Bacteria</taxon>
        <taxon>Bacillati</taxon>
        <taxon>Actinomycetota</taxon>
        <taxon>Actinomycetes</taxon>
        <taxon>Micrococcales</taxon>
        <taxon>Microbacteriaceae</taxon>
        <taxon>Microterricola</taxon>
    </lineage>
</organism>
<reference evidence="5" key="2">
    <citation type="submission" date="2016-01" db="EMBL/GenBank/DDBJ databases">
        <title>First complete genome sequence of a species in the genus Microterricola, an extremophilic cold active enzyme producing strain ERGS5:02 isolated from Sikkim Himalaya.</title>
        <authorList>
            <person name="Kumar R."/>
            <person name="Singh D."/>
            <person name="Swarnkar M.K."/>
        </authorList>
    </citation>
    <scope>NUCLEOTIDE SEQUENCE [LARGE SCALE GENOMIC DNA]</scope>
    <source>
        <strain evidence="5">ERGS5:02</strain>
    </source>
</reference>
<keyword evidence="2" id="KW-0472">Membrane</keyword>
<dbReference type="OrthoDB" id="3190163at2"/>
<evidence type="ECO:0000256" key="2">
    <source>
        <dbReference type="SAM" id="Phobius"/>
    </source>
</evidence>
<feature type="domain" description="YdbS-like PH" evidence="3">
    <location>
        <begin position="333"/>
        <end position="416"/>
    </location>
</feature>
<accession>A0A0Y0N9A2</accession>
<dbReference type="KEGG" id="mvd:AWU67_00425"/>
<feature type="transmembrane region" description="Helical" evidence="2">
    <location>
        <begin position="279"/>
        <end position="302"/>
    </location>
</feature>
<feature type="domain" description="YdbS-like PH" evidence="3">
    <location>
        <begin position="116"/>
        <end position="192"/>
    </location>
</feature>
<feature type="compositionally biased region" description="Polar residues" evidence="1">
    <location>
        <begin position="1"/>
        <end position="14"/>
    </location>
</feature>
<dbReference type="RefSeq" id="WP_067225455.1">
    <property type="nucleotide sequence ID" value="NZ_CP014145.1"/>
</dbReference>
<protein>
    <recommendedName>
        <fullName evidence="3">YdbS-like PH domain-containing protein</fullName>
    </recommendedName>
</protein>
<dbReference type="AlphaFoldDB" id="A0A0Y0N9A2"/>
<dbReference type="InterPro" id="IPR005182">
    <property type="entry name" value="YdbS-like_PH"/>
</dbReference>
<feature type="region of interest" description="Disordered" evidence="1">
    <location>
        <begin position="1"/>
        <end position="31"/>
    </location>
</feature>
<evidence type="ECO:0000313" key="4">
    <source>
        <dbReference type="EMBL" id="AMB57576.1"/>
    </source>
</evidence>
<gene>
    <name evidence="4" type="ORF">AWU67_00425</name>
</gene>
<dbReference type="Proteomes" id="UP000058305">
    <property type="component" value="Chromosome"/>
</dbReference>
<keyword evidence="2" id="KW-1133">Transmembrane helix</keyword>